<reference evidence="1 2" key="1">
    <citation type="submission" date="2017-10" db="EMBL/GenBank/DDBJ databases">
        <title>Genomics of the genus Arcobacter.</title>
        <authorList>
            <person name="Perez-Cataluna A."/>
            <person name="Figueras M.J."/>
        </authorList>
    </citation>
    <scope>NUCLEOTIDE SEQUENCE [LARGE SCALE GENOMIC DNA]</scope>
    <source>
        <strain evidence="1 2">CECT 9230</strain>
    </source>
</reference>
<dbReference type="Pfam" id="PF11059">
    <property type="entry name" value="DUF2860"/>
    <property type="match status" value="1"/>
</dbReference>
<dbReference type="InterPro" id="IPR016896">
    <property type="entry name" value="DUF2860"/>
</dbReference>
<gene>
    <name evidence="1" type="ORF">CRU91_04815</name>
</gene>
<accession>A0A366MV93</accession>
<dbReference type="RefSeq" id="WP_113893933.1">
    <property type="nucleotide sequence ID" value="NZ_JANJGA010000006.1"/>
</dbReference>
<dbReference type="PIRSF" id="PIRSF028696">
    <property type="entry name" value="UCP028696"/>
    <property type="match status" value="1"/>
</dbReference>
<dbReference type="Proteomes" id="UP000252669">
    <property type="component" value="Unassembled WGS sequence"/>
</dbReference>
<evidence type="ECO:0008006" key="3">
    <source>
        <dbReference type="Google" id="ProtNLM"/>
    </source>
</evidence>
<organism evidence="1 2">
    <name type="scientific">Aliarcobacter vitoriensis</name>
    <dbReference type="NCBI Taxonomy" id="2011099"/>
    <lineage>
        <taxon>Bacteria</taxon>
        <taxon>Pseudomonadati</taxon>
        <taxon>Campylobacterota</taxon>
        <taxon>Epsilonproteobacteria</taxon>
        <taxon>Campylobacterales</taxon>
        <taxon>Arcobacteraceae</taxon>
        <taxon>Aliarcobacter</taxon>
    </lineage>
</organism>
<proteinExistence type="predicted"/>
<evidence type="ECO:0000313" key="1">
    <source>
        <dbReference type="EMBL" id="RBQ29409.1"/>
    </source>
</evidence>
<comment type="caution">
    <text evidence="1">The sequence shown here is derived from an EMBL/GenBank/DDBJ whole genome shotgun (WGS) entry which is preliminary data.</text>
</comment>
<name>A0A366MV93_9BACT</name>
<sequence>MKKIFLSIAIASSLYAEEHNFVELGVIYTNTKDNFSTDSKKEIYSYNNSKHEDSISPNINFYYGKNISENYHIYLESIYQEINLGNIYYTEYGNFYFGAKTKLFEDEWENPFELNRSRKKTDVNQYGGFFAYEFLSSDFSSSLIKYEYDKRDYDKDLLVNELKREANIHSLSLENFINFDFLDEDTTIFTNLKAKKYDAIGKASSYNTFGIDIGFSTNITNKYNVMLLTNFSQKRYDEKNPILNEKIHSDIVSFFARSEYKEPFNFKNTFLSLTIGYEDENTNNSFYDNQTSFAIFGIGYSF</sequence>
<dbReference type="AlphaFoldDB" id="A0A366MV93"/>
<evidence type="ECO:0000313" key="2">
    <source>
        <dbReference type="Proteomes" id="UP000252669"/>
    </source>
</evidence>
<dbReference type="EMBL" id="PDKB01000006">
    <property type="protein sequence ID" value="RBQ29409.1"/>
    <property type="molecule type" value="Genomic_DNA"/>
</dbReference>
<keyword evidence="2" id="KW-1185">Reference proteome</keyword>
<dbReference type="OrthoDB" id="5430175at2"/>
<protein>
    <recommendedName>
        <fullName evidence="3">DUF2860 domain-containing protein</fullName>
    </recommendedName>
</protein>